<sequence length="252" mass="29686">MKEITSKDLTQWLFERANFDPKAGINRNDTLLLLDCRGLKSSKCKSLLVDRHHGVISSPKETKRLLNEWFKQQTIGLLLLRAMQKLILQKDRVQSLAIVHGNAMFVPLSGATQHSTSWVAMHNLASQVYFPADRQTLRLNFKENKLDLPLIEIKANQSVFKKQYQIAQKMMLLQYQLAHCLAAEFRIEEDSFLFRRCLESVHEFNCYHPQKFLELYHLELLDSFSKECWDEKMSNEQLIRRYKEVTSKYDLF</sequence>
<evidence type="ECO:0000313" key="1">
    <source>
        <dbReference type="EMBL" id="KRM07993.1"/>
    </source>
</evidence>
<keyword evidence="2" id="KW-1185">Reference proteome</keyword>
<dbReference type="EMBL" id="AZGB01000003">
    <property type="protein sequence ID" value="KRM07993.1"/>
    <property type="molecule type" value="Genomic_DNA"/>
</dbReference>
<gene>
    <name evidence="1" type="ORF">FC89_GL002103</name>
</gene>
<dbReference type="STRING" id="1423750.FC89_GL002103"/>
<dbReference type="RefSeq" id="WP_057870780.1">
    <property type="nucleotide sequence ID" value="NZ_AZGB01000003.1"/>
</dbReference>
<reference evidence="1 2" key="1">
    <citation type="journal article" date="2015" name="Genome Announc.">
        <title>Expanding the biotechnology potential of lactobacilli through comparative genomics of 213 strains and associated genera.</title>
        <authorList>
            <person name="Sun Z."/>
            <person name="Harris H.M."/>
            <person name="McCann A."/>
            <person name="Guo C."/>
            <person name="Argimon S."/>
            <person name="Zhang W."/>
            <person name="Yang X."/>
            <person name="Jeffery I.B."/>
            <person name="Cooney J.C."/>
            <person name="Kagawa T.F."/>
            <person name="Liu W."/>
            <person name="Song Y."/>
            <person name="Salvetti E."/>
            <person name="Wrobel A."/>
            <person name="Rasinkangas P."/>
            <person name="Parkhill J."/>
            <person name="Rea M.C."/>
            <person name="O'Sullivan O."/>
            <person name="Ritari J."/>
            <person name="Douillard F.P."/>
            <person name="Paul Ross R."/>
            <person name="Yang R."/>
            <person name="Briner A.E."/>
            <person name="Felis G.E."/>
            <person name="de Vos W.M."/>
            <person name="Barrangou R."/>
            <person name="Klaenhammer T.R."/>
            <person name="Caufield P.W."/>
            <person name="Cui Y."/>
            <person name="Zhang H."/>
            <person name="O'Toole P.W."/>
        </authorList>
    </citation>
    <scope>NUCLEOTIDE SEQUENCE [LARGE SCALE GENOMIC DNA]</scope>
    <source>
        <strain evidence="1 2">DSM 18630</strain>
    </source>
</reference>
<accession>A0A0R1VY43</accession>
<evidence type="ECO:0000313" key="2">
    <source>
        <dbReference type="Proteomes" id="UP000051451"/>
    </source>
</evidence>
<dbReference type="PATRIC" id="fig|1423750.3.peg.2144"/>
<dbReference type="GeneID" id="98318043"/>
<protein>
    <submittedName>
        <fullName evidence="1">Uncharacterized protein</fullName>
    </submittedName>
</protein>
<dbReference type="Proteomes" id="UP000051451">
    <property type="component" value="Unassembled WGS sequence"/>
</dbReference>
<organism evidence="1 2">
    <name type="scientific">Liquorilactobacillus ghanensis DSM 18630</name>
    <dbReference type="NCBI Taxonomy" id="1423750"/>
    <lineage>
        <taxon>Bacteria</taxon>
        <taxon>Bacillati</taxon>
        <taxon>Bacillota</taxon>
        <taxon>Bacilli</taxon>
        <taxon>Lactobacillales</taxon>
        <taxon>Lactobacillaceae</taxon>
        <taxon>Liquorilactobacillus</taxon>
    </lineage>
</organism>
<dbReference type="OrthoDB" id="2323375at2"/>
<name>A0A0R1VY43_9LACO</name>
<proteinExistence type="predicted"/>
<dbReference type="AlphaFoldDB" id="A0A0R1VY43"/>
<comment type="caution">
    <text evidence="1">The sequence shown here is derived from an EMBL/GenBank/DDBJ whole genome shotgun (WGS) entry which is preliminary data.</text>
</comment>